<evidence type="ECO:0000259" key="6">
    <source>
        <dbReference type="PROSITE" id="PS51352"/>
    </source>
</evidence>
<dbReference type="Pfam" id="PF08534">
    <property type="entry name" value="Redoxin"/>
    <property type="match status" value="1"/>
</dbReference>
<evidence type="ECO:0000256" key="3">
    <source>
        <dbReference type="ARBA" id="ARBA00023157"/>
    </source>
</evidence>
<keyword evidence="3" id="KW-1015">Disulfide bond</keyword>
<evidence type="ECO:0000256" key="4">
    <source>
        <dbReference type="ARBA" id="ARBA00023284"/>
    </source>
</evidence>
<dbReference type="GO" id="GO:0017004">
    <property type="term" value="P:cytochrome complex assembly"/>
    <property type="evidence" value="ECO:0007669"/>
    <property type="project" value="UniProtKB-KW"/>
</dbReference>
<evidence type="ECO:0000256" key="5">
    <source>
        <dbReference type="SAM" id="SignalP"/>
    </source>
</evidence>
<organism evidence="7 8">
    <name type="scientific">Flavobacterium zepuense</name>
    <dbReference type="NCBI Taxonomy" id="2593302"/>
    <lineage>
        <taxon>Bacteria</taxon>
        <taxon>Pseudomonadati</taxon>
        <taxon>Bacteroidota</taxon>
        <taxon>Flavobacteriia</taxon>
        <taxon>Flavobacteriales</taxon>
        <taxon>Flavobacteriaceae</taxon>
        <taxon>Flavobacterium</taxon>
    </lineage>
</organism>
<dbReference type="Proteomes" id="UP000320643">
    <property type="component" value="Unassembled WGS sequence"/>
</dbReference>
<dbReference type="InterPro" id="IPR050553">
    <property type="entry name" value="Thioredoxin_ResA/DsbE_sf"/>
</dbReference>
<protein>
    <submittedName>
        <fullName evidence="7">TlpA family protein disulfide reductase</fullName>
    </submittedName>
</protein>
<dbReference type="EMBL" id="VJVZ01000019">
    <property type="protein sequence ID" value="TRW21482.1"/>
    <property type="molecule type" value="Genomic_DNA"/>
</dbReference>
<dbReference type="InterPro" id="IPR036249">
    <property type="entry name" value="Thioredoxin-like_sf"/>
</dbReference>
<evidence type="ECO:0000313" key="8">
    <source>
        <dbReference type="Proteomes" id="UP000320643"/>
    </source>
</evidence>
<feature type="domain" description="Thioredoxin" evidence="6">
    <location>
        <begin position="355"/>
        <end position="513"/>
    </location>
</feature>
<keyword evidence="4" id="KW-0676">Redox-active center</keyword>
<dbReference type="CDD" id="cd02966">
    <property type="entry name" value="TlpA_like_family"/>
    <property type="match status" value="1"/>
</dbReference>
<dbReference type="SUPFAM" id="SSF52833">
    <property type="entry name" value="Thioredoxin-like"/>
    <property type="match status" value="1"/>
</dbReference>
<dbReference type="PANTHER" id="PTHR42852:SF6">
    <property type="entry name" value="THIOL:DISULFIDE INTERCHANGE PROTEIN DSBE"/>
    <property type="match status" value="1"/>
</dbReference>
<reference evidence="7 8" key="1">
    <citation type="submission" date="2019-07" db="EMBL/GenBank/DDBJ databases">
        <title>Flavobacterium sp. nov., isolated from glacier ice.</title>
        <authorList>
            <person name="Liu Q."/>
            <person name="Xin Y.-H."/>
        </authorList>
    </citation>
    <scope>NUCLEOTIDE SEQUENCE [LARGE SCALE GENOMIC DNA]</scope>
    <source>
        <strain evidence="7 8">ZT4R6</strain>
    </source>
</reference>
<dbReference type="PROSITE" id="PS51352">
    <property type="entry name" value="THIOREDOXIN_2"/>
    <property type="match status" value="1"/>
</dbReference>
<dbReference type="OrthoDB" id="9815205at2"/>
<evidence type="ECO:0000313" key="7">
    <source>
        <dbReference type="EMBL" id="TRW21482.1"/>
    </source>
</evidence>
<feature type="chain" id="PRO_5022140488" evidence="5">
    <location>
        <begin position="22"/>
        <end position="515"/>
    </location>
</feature>
<gene>
    <name evidence="7" type="ORF">FMM05_20240</name>
</gene>
<comment type="caution">
    <text evidence="7">The sequence shown here is derived from an EMBL/GenBank/DDBJ whole genome shotgun (WGS) entry which is preliminary data.</text>
</comment>
<comment type="subcellular location">
    <subcellularLocation>
        <location evidence="1">Cell envelope</location>
    </subcellularLocation>
</comment>
<dbReference type="GO" id="GO:0016491">
    <property type="term" value="F:oxidoreductase activity"/>
    <property type="evidence" value="ECO:0007669"/>
    <property type="project" value="InterPro"/>
</dbReference>
<accession>A0A552UTC0</accession>
<dbReference type="PANTHER" id="PTHR42852">
    <property type="entry name" value="THIOL:DISULFIDE INTERCHANGE PROTEIN DSBE"/>
    <property type="match status" value="1"/>
</dbReference>
<evidence type="ECO:0000256" key="1">
    <source>
        <dbReference type="ARBA" id="ARBA00004196"/>
    </source>
</evidence>
<dbReference type="GO" id="GO:0030313">
    <property type="term" value="C:cell envelope"/>
    <property type="evidence" value="ECO:0007669"/>
    <property type="project" value="UniProtKB-SubCell"/>
</dbReference>
<dbReference type="RefSeq" id="WP_143375248.1">
    <property type="nucleotide sequence ID" value="NZ_VJVZ01000019.1"/>
</dbReference>
<evidence type="ECO:0000256" key="2">
    <source>
        <dbReference type="ARBA" id="ARBA00022748"/>
    </source>
</evidence>
<proteinExistence type="predicted"/>
<sequence>MKLLKNILLLMLLSSSTDLLLAQEIAGTANTQRITYITGKVDKKVKHDSILLVLQGPFFSYGTMHPEQFSPGTLKTIVNKDGEFKFKIITVNSPFHISLYISDKRDTTFGLLNSCGDIDKYLIEAGDSVHIAFATSSRTFTGKGAALFQTQYQVEQADKDRKELMSDPTDALHHNVKHWLARKDSLLNVKLNVLSLNKLELSSTSYNIVRGDIISDNRFAVYNLLYSCLPLFATQGKIPPDFAVVFDELKGRPDYIDHADRAALSPKYVDYLYNKLRFEAKYKLLLDSPSTHFDHNLCNDINEQFDGLLRDKLLAWWLYDVNSLNRLQPEYLANALSVMKTPNFIEMAEELKAVFAQGQPITDYDFKDAKGRTVHLADFKGKVVLVDFWFSGCGGCINVAKGLPKVEEAFKGRNDVVFVSMSIDKNKNKWLRSISSKPTGIYYTHYTTPTTVYLYTGGTAGNNPFIKKYVPLGAYPFLLLIDKGGKVFSSTPPRPVGEQNQLALIKEIKRALDTR</sequence>
<keyword evidence="8" id="KW-1185">Reference proteome</keyword>
<dbReference type="InterPro" id="IPR013740">
    <property type="entry name" value="Redoxin"/>
</dbReference>
<dbReference type="AlphaFoldDB" id="A0A552UTC0"/>
<feature type="signal peptide" evidence="5">
    <location>
        <begin position="1"/>
        <end position="21"/>
    </location>
</feature>
<keyword evidence="5" id="KW-0732">Signal</keyword>
<dbReference type="Gene3D" id="3.40.30.10">
    <property type="entry name" value="Glutaredoxin"/>
    <property type="match status" value="1"/>
</dbReference>
<name>A0A552UTC0_9FLAO</name>
<keyword evidence="2" id="KW-0201">Cytochrome c-type biogenesis</keyword>
<dbReference type="InterPro" id="IPR013766">
    <property type="entry name" value="Thioredoxin_domain"/>
</dbReference>